<keyword evidence="3" id="KW-1185">Reference proteome</keyword>
<dbReference type="Proteomes" id="UP001163846">
    <property type="component" value="Unassembled WGS sequence"/>
</dbReference>
<feature type="region of interest" description="Disordered" evidence="1">
    <location>
        <begin position="160"/>
        <end position="206"/>
    </location>
</feature>
<protein>
    <submittedName>
        <fullName evidence="2">Uncharacterized protein</fullName>
    </submittedName>
</protein>
<feature type="region of interest" description="Disordered" evidence="1">
    <location>
        <begin position="1"/>
        <end position="51"/>
    </location>
</feature>
<name>A0AA38NXQ7_9AGAR</name>
<gene>
    <name evidence="2" type="ORF">F5878DRAFT_634824</name>
</gene>
<evidence type="ECO:0000313" key="2">
    <source>
        <dbReference type="EMBL" id="KAJ3832578.1"/>
    </source>
</evidence>
<sequence>MNKTRRNWPGSRARQARSDSRYSSQHSSTHPNQQDSQDQLDDDILGLDHTPDTQIYHPLNAVNDWLLSSLDTPNTSKTESQIDIAISHDNVWLECLRDDDKVMPDDQELLCRVRANHIEYGTTSKGHRYACLSTIQDPRVFPNQSSIRVSSLSVQVGTQRVHEEHQVSNSITQSKLAEPDSTKTTSFSETPSKGGNKSSSRRTNILDIVERFN</sequence>
<reference evidence="2" key="1">
    <citation type="submission" date="2022-08" db="EMBL/GenBank/DDBJ databases">
        <authorList>
            <consortium name="DOE Joint Genome Institute"/>
            <person name="Min B."/>
            <person name="Riley R."/>
            <person name="Sierra-Patev S."/>
            <person name="Naranjo-Ortiz M."/>
            <person name="Looney B."/>
            <person name="Konkel Z."/>
            <person name="Slot J.C."/>
            <person name="Sakamoto Y."/>
            <person name="Steenwyk J.L."/>
            <person name="Rokas A."/>
            <person name="Carro J."/>
            <person name="Camarero S."/>
            <person name="Ferreira P."/>
            <person name="Molpeceres G."/>
            <person name="Ruiz-Duenas F.J."/>
            <person name="Serrano A."/>
            <person name="Henrissat B."/>
            <person name="Drula E."/>
            <person name="Hughes K.W."/>
            <person name="Mata J.L."/>
            <person name="Ishikawa N.K."/>
            <person name="Vargas-Isla R."/>
            <person name="Ushijima S."/>
            <person name="Smith C.A."/>
            <person name="Ahrendt S."/>
            <person name="Andreopoulos W."/>
            <person name="He G."/>
            <person name="Labutti K."/>
            <person name="Lipzen A."/>
            <person name="Ng V."/>
            <person name="Sandor L."/>
            <person name="Barry K."/>
            <person name="Martinez A.T."/>
            <person name="Xiao Y."/>
            <person name="Gibbons J.G."/>
            <person name="Terashima K."/>
            <person name="Hibbett D.S."/>
            <person name="Grigoriev I.V."/>
        </authorList>
    </citation>
    <scope>NUCLEOTIDE SEQUENCE</scope>
    <source>
        <strain evidence="2">TFB9207</strain>
    </source>
</reference>
<accession>A0AA38NXQ7</accession>
<dbReference type="EMBL" id="MU806915">
    <property type="protein sequence ID" value="KAJ3832578.1"/>
    <property type="molecule type" value="Genomic_DNA"/>
</dbReference>
<feature type="compositionally biased region" description="Polar residues" evidence="1">
    <location>
        <begin position="182"/>
        <end position="203"/>
    </location>
</feature>
<evidence type="ECO:0000313" key="3">
    <source>
        <dbReference type="Proteomes" id="UP001163846"/>
    </source>
</evidence>
<comment type="caution">
    <text evidence="2">The sequence shown here is derived from an EMBL/GenBank/DDBJ whole genome shotgun (WGS) entry which is preliminary data.</text>
</comment>
<organism evidence="2 3">
    <name type="scientific">Lentinula raphanica</name>
    <dbReference type="NCBI Taxonomy" id="153919"/>
    <lineage>
        <taxon>Eukaryota</taxon>
        <taxon>Fungi</taxon>
        <taxon>Dikarya</taxon>
        <taxon>Basidiomycota</taxon>
        <taxon>Agaricomycotina</taxon>
        <taxon>Agaricomycetes</taxon>
        <taxon>Agaricomycetidae</taxon>
        <taxon>Agaricales</taxon>
        <taxon>Marasmiineae</taxon>
        <taxon>Omphalotaceae</taxon>
        <taxon>Lentinula</taxon>
    </lineage>
</organism>
<feature type="compositionally biased region" description="Low complexity" evidence="1">
    <location>
        <begin position="21"/>
        <end position="37"/>
    </location>
</feature>
<evidence type="ECO:0000256" key="1">
    <source>
        <dbReference type="SAM" id="MobiDB-lite"/>
    </source>
</evidence>
<proteinExistence type="predicted"/>
<dbReference type="AlphaFoldDB" id="A0AA38NXQ7"/>